<dbReference type="KEGG" id="vnx:VNE69_06103"/>
<dbReference type="PANTHER" id="PTHR47163">
    <property type="entry name" value="DDE_TNP_IS1595 DOMAIN-CONTAINING PROTEIN"/>
    <property type="match status" value="1"/>
</dbReference>
<name>A0AAX4JD01_9MICR</name>
<accession>A0AAX4JD01</accession>
<dbReference type="EMBL" id="CP142731">
    <property type="protein sequence ID" value="WUR03782.1"/>
    <property type="molecule type" value="Genomic_DNA"/>
</dbReference>
<feature type="domain" description="ISXO2-like transposase" evidence="1">
    <location>
        <begin position="139"/>
        <end position="283"/>
    </location>
</feature>
<dbReference type="Proteomes" id="UP001334084">
    <property type="component" value="Chromosome 6"/>
</dbReference>
<dbReference type="AlphaFoldDB" id="A0AAX4JD01"/>
<dbReference type="GeneID" id="90541600"/>
<gene>
    <name evidence="2" type="ORF">VNE69_06103</name>
</gene>
<dbReference type="SMART" id="SM01126">
    <property type="entry name" value="DDE_Tnp_IS1595"/>
    <property type="match status" value="1"/>
</dbReference>
<dbReference type="PANTHER" id="PTHR47163:SF2">
    <property type="entry name" value="SI:DKEY-17M8.2"/>
    <property type="match status" value="1"/>
</dbReference>
<evidence type="ECO:0000313" key="3">
    <source>
        <dbReference type="Proteomes" id="UP001334084"/>
    </source>
</evidence>
<protein>
    <submittedName>
        <fullName evidence="2">DDE-TNP-IS1595 domain-containing protein</fullName>
    </submittedName>
</protein>
<sequence length="283" mass="32677">MNRMMDEMLQFNTYNPIFADNDRAIDYGLKNNLLYPCIPRTNDQCKGIMFIQNISLFSQGKGYKCSKKICKRRCSLNKGSKFKSLDIEFKKNFRCIYCWCLSYTNFQAINMCETSEPTYISVKEIIMETISNSSTVVTTIGGVGQRIQIDETAICNGIIVSNPYSRLDSEPGIRWIIGGVLEGNCREFFVELIPNRKWETILLVLKKYVKVGTDIVTDGYPSYPRAISEFGSHHSVVNHSMGFCNEEGQNTNYVENMWSHLKHDYRKRGGMNKIRIKCWLDEF</sequence>
<dbReference type="Pfam" id="PF12762">
    <property type="entry name" value="DDE_Tnp_IS1595"/>
    <property type="match status" value="1"/>
</dbReference>
<keyword evidence="3" id="KW-1185">Reference proteome</keyword>
<dbReference type="InterPro" id="IPR053164">
    <property type="entry name" value="IS1016-like_transposase"/>
</dbReference>
<reference evidence="2" key="1">
    <citation type="journal article" date="2024" name="BMC Genomics">
        <title>Functional annotation of a divergent genome using sequence and structure-based similarity.</title>
        <authorList>
            <person name="Svedberg D."/>
            <person name="Winiger R.R."/>
            <person name="Berg A."/>
            <person name="Sharma H."/>
            <person name="Tellgren-Roth C."/>
            <person name="Debrunner-Vossbrinck B.A."/>
            <person name="Vossbrinck C.R."/>
            <person name="Barandun J."/>
        </authorList>
    </citation>
    <scope>NUCLEOTIDE SEQUENCE</scope>
    <source>
        <strain evidence="2">Illinois isolate</strain>
    </source>
</reference>
<evidence type="ECO:0000313" key="2">
    <source>
        <dbReference type="EMBL" id="WUR03782.1"/>
    </source>
</evidence>
<proteinExistence type="predicted"/>
<dbReference type="RefSeq" id="XP_065329927.1">
    <property type="nucleotide sequence ID" value="XM_065473855.1"/>
</dbReference>
<evidence type="ECO:0000259" key="1">
    <source>
        <dbReference type="SMART" id="SM01126"/>
    </source>
</evidence>
<organism evidence="2 3">
    <name type="scientific">Vairimorpha necatrix</name>
    <dbReference type="NCBI Taxonomy" id="6039"/>
    <lineage>
        <taxon>Eukaryota</taxon>
        <taxon>Fungi</taxon>
        <taxon>Fungi incertae sedis</taxon>
        <taxon>Microsporidia</taxon>
        <taxon>Nosematidae</taxon>
        <taxon>Vairimorpha</taxon>
    </lineage>
</organism>
<dbReference type="InterPro" id="IPR024445">
    <property type="entry name" value="Tnp_ISXO2-like"/>
</dbReference>